<gene>
    <name evidence="2" type="ORF">CRM22_006736</name>
</gene>
<name>A0A4V3SEA8_OPIFE</name>
<dbReference type="AlphaFoldDB" id="A0A4V3SEA8"/>
<evidence type="ECO:0000313" key="2">
    <source>
        <dbReference type="EMBL" id="TGZ63764.1"/>
    </source>
</evidence>
<feature type="signal peptide" evidence="1">
    <location>
        <begin position="1"/>
        <end position="18"/>
    </location>
</feature>
<feature type="chain" id="PRO_5020916101" evidence="1">
    <location>
        <begin position="19"/>
        <end position="216"/>
    </location>
</feature>
<evidence type="ECO:0000313" key="3">
    <source>
        <dbReference type="Proteomes" id="UP000308267"/>
    </source>
</evidence>
<accession>A0A4V3SEA8</accession>
<protein>
    <submittedName>
        <fullName evidence="2">Uncharacterized protein</fullName>
    </submittedName>
</protein>
<keyword evidence="1" id="KW-0732">Signal</keyword>
<dbReference type="Proteomes" id="UP000308267">
    <property type="component" value="Unassembled WGS sequence"/>
</dbReference>
<dbReference type="OrthoDB" id="6298486at2759"/>
<comment type="caution">
    <text evidence="2">The sequence shown here is derived from an EMBL/GenBank/DDBJ whole genome shotgun (WGS) entry which is preliminary data.</text>
</comment>
<proteinExistence type="predicted"/>
<dbReference type="EMBL" id="SJOL01007058">
    <property type="protein sequence ID" value="TGZ63764.1"/>
    <property type="molecule type" value="Genomic_DNA"/>
</dbReference>
<evidence type="ECO:0000256" key="1">
    <source>
        <dbReference type="SAM" id="SignalP"/>
    </source>
</evidence>
<keyword evidence="3" id="KW-1185">Reference proteome</keyword>
<sequence>MVLRAGIILFSMSAVCDAIINIYPFDAPYMEIKPFFVTTKAPESHGWDDLCDWLRQKRPYGWQVELFGRCQVHRQERGTVTIKVELFFHKLPKILHNTPTDLQSWFINWLFRVREEPCDTIVDIPGRTLFDNLQQFWITGPEDENSCSNVMGLSLPEIIIEECNDAMFSPKDLKWKTIGVVMTQTATRYDVYQVVQALNEKHGKCVLNGFLTAFSG</sequence>
<organism evidence="2 3">
    <name type="scientific">Opisthorchis felineus</name>
    <dbReference type="NCBI Taxonomy" id="147828"/>
    <lineage>
        <taxon>Eukaryota</taxon>
        <taxon>Metazoa</taxon>
        <taxon>Spiralia</taxon>
        <taxon>Lophotrochozoa</taxon>
        <taxon>Platyhelminthes</taxon>
        <taxon>Trematoda</taxon>
        <taxon>Digenea</taxon>
        <taxon>Opisthorchiida</taxon>
        <taxon>Opisthorchiata</taxon>
        <taxon>Opisthorchiidae</taxon>
        <taxon>Opisthorchis</taxon>
    </lineage>
</organism>
<reference evidence="2 3" key="1">
    <citation type="journal article" date="2019" name="BMC Genomics">
        <title>New insights from Opisthorchis felineus genome: update on genomics of the epidemiologically important liver flukes.</title>
        <authorList>
            <person name="Ershov N.I."/>
            <person name="Mordvinov V.A."/>
            <person name="Prokhortchouk E.B."/>
            <person name="Pakharukova M.Y."/>
            <person name="Gunbin K.V."/>
            <person name="Ustyantsev K."/>
            <person name="Genaev M.A."/>
            <person name="Blinov A.G."/>
            <person name="Mazur A."/>
            <person name="Boulygina E."/>
            <person name="Tsygankova S."/>
            <person name="Khrameeva E."/>
            <person name="Chekanov N."/>
            <person name="Fan G."/>
            <person name="Xiao A."/>
            <person name="Zhang H."/>
            <person name="Xu X."/>
            <person name="Yang H."/>
            <person name="Solovyev V."/>
            <person name="Lee S.M."/>
            <person name="Liu X."/>
            <person name="Afonnikov D.A."/>
            <person name="Skryabin K.G."/>
        </authorList>
    </citation>
    <scope>NUCLEOTIDE SEQUENCE [LARGE SCALE GENOMIC DNA]</scope>
    <source>
        <strain evidence="2">AK-0245</strain>
        <tissue evidence="2">Whole organism</tissue>
    </source>
</reference>